<keyword evidence="4 6" id="KW-0663">Pyridoxal phosphate</keyword>
<reference evidence="8" key="1">
    <citation type="journal article" date="2019" name="Int. J. Syst. Evol. Microbiol.">
        <title>The Global Catalogue of Microorganisms (GCM) 10K type strain sequencing project: providing services to taxonomists for standard genome sequencing and annotation.</title>
        <authorList>
            <consortium name="The Broad Institute Genomics Platform"/>
            <consortium name="The Broad Institute Genome Sequencing Center for Infectious Disease"/>
            <person name="Wu L."/>
            <person name="Ma J."/>
        </authorList>
    </citation>
    <scope>NUCLEOTIDE SEQUENCE [LARGE SCALE GENOMIC DNA]</scope>
    <source>
        <strain evidence="8">JCM 9918</strain>
    </source>
</reference>
<dbReference type="InterPro" id="IPR000653">
    <property type="entry name" value="DegT/StrS_aminotransferase"/>
</dbReference>
<dbReference type="InterPro" id="IPR015424">
    <property type="entry name" value="PyrdxlP-dep_Trfase"/>
</dbReference>
<gene>
    <name evidence="7" type="ORF">ACFQGO_37500</name>
</gene>
<dbReference type="EC" id="2.6.1.-" evidence="7"/>
<dbReference type="PANTHER" id="PTHR30244:SF34">
    <property type="entry name" value="DTDP-4-AMINO-4,6-DIDEOXYGALACTOSE TRANSAMINASE"/>
    <property type="match status" value="1"/>
</dbReference>
<evidence type="ECO:0000256" key="6">
    <source>
        <dbReference type="RuleBase" id="RU004508"/>
    </source>
</evidence>
<dbReference type="InterPro" id="IPR015422">
    <property type="entry name" value="PyrdxlP-dep_Trfase_small"/>
</dbReference>
<name>A0ABW1BKL7_9ACTN</name>
<comment type="caution">
    <text evidence="7">The sequence shown here is derived from an EMBL/GenBank/DDBJ whole genome shotgun (WGS) entry which is preliminary data.</text>
</comment>
<accession>A0ABW1BKL7</accession>
<dbReference type="EMBL" id="JBHSNZ010000053">
    <property type="protein sequence ID" value="MFC5813138.1"/>
    <property type="molecule type" value="Genomic_DNA"/>
</dbReference>
<keyword evidence="3 7" id="KW-0808">Transferase</keyword>
<comment type="similarity">
    <text evidence="5">Belongs to the DegT/DnrJ/EryC1 family. L-glutamine:2-deoxy-scyllo-inosose/scyllo-inosose aminotransferase subfamily.</text>
</comment>
<dbReference type="GO" id="GO:0008483">
    <property type="term" value="F:transaminase activity"/>
    <property type="evidence" value="ECO:0007669"/>
    <property type="project" value="UniProtKB-KW"/>
</dbReference>
<comment type="cofactor">
    <cofactor evidence="1">
        <name>pyridoxal 5'-phosphate</name>
        <dbReference type="ChEBI" id="CHEBI:597326"/>
    </cofactor>
</comment>
<dbReference type="Proteomes" id="UP001596112">
    <property type="component" value="Unassembled WGS sequence"/>
</dbReference>
<evidence type="ECO:0000313" key="7">
    <source>
        <dbReference type="EMBL" id="MFC5813138.1"/>
    </source>
</evidence>
<organism evidence="7 8">
    <name type="scientific">Streptomyces heilongjiangensis</name>
    <dbReference type="NCBI Taxonomy" id="945052"/>
    <lineage>
        <taxon>Bacteria</taxon>
        <taxon>Bacillati</taxon>
        <taxon>Actinomycetota</taxon>
        <taxon>Actinomycetes</taxon>
        <taxon>Kitasatosporales</taxon>
        <taxon>Streptomycetaceae</taxon>
        <taxon>Streptomyces</taxon>
    </lineage>
</organism>
<dbReference type="RefSeq" id="WP_272173030.1">
    <property type="nucleotide sequence ID" value="NZ_JAQOSL010000075.1"/>
</dbReference>
<dbReference type="Gene3D" id="3.40.640.10">
    <property type="entry name" value="Type I PLP-dependent aspartate aminotransferase-like (Major domain)"/>
    <property type="match status" value="1"/>
</dbReference>
<evidence type="ECO:0000313" key="8">
    <source>
        <dbReference type="Proteomes" id="UP001596112"/>
    </source>
</evidence>
<evidence type="ECO:0000256" key="3">
    <source>
        <dbReference type="ARBA" id="ARBA00022679"/>
    </source>
</evidence>
<keyword evidence="2 7" id="KW-0032">Aminotransferase</keyword>
<keyword evidence="8" id="KW-1185">Reference proteome</keyword>
<dbReference type="PIRSF" id="PIRSF000390">
    <property type="entry name" value="PLP_StrS"/>
    <property type="match status" value="1"/>
</dbReference>
<dbReference type="Gene3D" id="3.90.1150.10">
    <property type="entry name" value="Aspartate Aminotransferase, domain 1"/>
    <property type="match status" value="1"/>
</dbReference>
<evidence type="ECO:0000256" key="1">
    <source>
        <dbReference type="ARBA" id="ARBA00001933"/>
    </source>
</evidence>
<dbReference type="CDD" id="cd00616">
    <property type="entry name" value="AHBA_syn"/>
    <property type="match status" value="1"/>
</dbReference>
<evidence type="ECO:0000256" key="4">
    <source>
        <dbReference type="ARBA" id="ARBA00022898"/>
    </source>
</evidence>
<dbReference type="SUPFAM" id="SSF53383">
    <property type="entry name" value="PLP-dependent transferases"/>
    <property type="match status" value="1"/>
</dbReference>
<proteinExistence type="inferred from homology"/>
<evidence type="ECO:0000256" key="2">
    <source>
        <dbReference type="ARBA" id="ARBA00022576"/>
    </source>
</evidence>
<protein>
    <submittedName>
        <fullName evidence="7">DegT/DnrJ/EryC1/StrS family aminotransferase</fullName>
        <ecNumber evidence="7">2.6.1.-</ecNumber>
    </submittedName>
</protein>
<evidence type="ECO:0000256" key="5">
    <source>
        <dbReference type="ARBA" id="ARBA00038398"/>
    </source>
</evidence>
<sequence length="414" mass="44655">MTQLALFGGDRAVSAPLPSPWPHLSRPARQRIDALLDAASLSDYALGPEMAEFERVVADYHGVPHVLGAASGTAALHMAFHAVGIEPGDEVIVPSYSFHATVAPLFLLSGVPVLCDVDPVTGNIDLADAERRITGRTKAIVVTHMWGHPVDLDGLAALAARHGLRVVEDGSHAHGARYRGKRVGAFSDAAVFSLGARKMVSGGTGGVLLTSSEEVYRRALMVGHCHERAQLVLPPEDCTVGYGANYHLSPLTAVLCTEQYLDLDQRIEVKTAVLDGLSRRLEAIPGLRPPVTAPEVTRGGWYGYKALYDPAELGGLPLDRFVEALQAEGLAVDRPSNRPLHRLNMFTSRALEPGYYRPGTERPLYREGDLPGAEAYYAACLSFPAPYLHKPCDDLLDQYAEGILKVVKNCGSLR</sequence>
<dbReference type="PANTHER" id="PTHR30244">
    <property type="entry name" value="TRANSAMINASE"/>
    <property type="match status" value="1"/>
</dbReference>
<dbReference type="InterPro" id="IPR015421">
    <property type="entry name" value="PyrdxlP-dep_Trfase_major"/>
</dbReference>
<dbReference type="Pfam" id="PF01041">
    <property type="entry name" value="DegT_DnrJ_EryC1"/>
    <property type="match status" value="1"/>
</dbReference>